<feature type="domain" description="C2H2-type" evidence="8">
    <location>
        <begin position="341"/>
        <end position="364"/>
    </location>
</feature>
<evidence type="ECO:0000313" key="9">
    <source>
        <dbReference type="EMBL" id="KAB8074438.1"/>
    </source>
</evidence>
<evidence type="ECO:0000256" key="1">
    <source>
        <dbReference type="ARBA" id="ARBA00023125"/>
    </source>
</evidence>
<evidence type="ECO:0000313" key="10">
    <source>
        <dbReference type="Proteomes" id="UP000326565"/>
    </source>
</evidence>
<protein>
    <recommendedName>
        <fullName evidence="11">Homeobox KN domain-containing protein</fullName>
    </recommendedName>
</protein>
<evidence type="ECO:0000256" key="2">
    <source>
        <dbReference type="ARBA" id="ARBA00023155"/>
    </source>
</evidence>
<evidence type="ECO:0000256" key="5">
    <source>
        <dbReference type="PROSITE-ProRule" id="PRU00108"/>
    </source>
</evidence>
<dbReference type="InterPro" id="IPR009057">
    <property type="entry name" value="Homeodomain-like_sf"/>
</dbReference>
<keyword evidence="4" id="KW-0479">Metal-binding</keyword>
<evidence type="ECO:0000256" key="6">
    <source>
        <dbReference type="SAM" id="MobiDB-lite"/>
    </source>
</evidence>
<dbReference type="InterPro" id="IPR013087">
    <property type="entry name" value="Znf_C2H2_type"/>
</dbReference>
<dbReference type="GO" id="GO:0008270">
    <property type="term" value="F:zinc ion binding"/>
    <property type="evidence" value="ECO:0007669"/>
    <property type="project" value="UniProtKB-KW"/>
</dbReference>
<keyword evidence="2 5" id="KW-0371">Homeobox</keyword>
<dbReference type="OrthoDB" id="5399138at2759"/>
<keyword evidence="3 5" id="KW-0539">Nucleus</keyword>
<keyword evidence="10" id="KW-1185">Reference proteome</keyword>
<feature type="DNA-binding region" description="Homeobox" evidence="5">
    <location>
        <begin position="145"/>
        <end position="207"/>
    </location>
</feature>
<dbReference type="Gene3D" id="3.30.160.60">
    <property type="entry name" value="Classic Zinc Finger"/>
    <property type="match status" value="1"/>
</dbReference>
<evidence type="ECO:0008006" key="11">
    <source>
        <dbReference type="Google" id="ProtNLM"/>
    </source>
</evidence>
<dbReference type="GO" id="GO:0006355">
    <property type="term" value="P:regulation of DNA-templated transcription"/>
    <property type="evidence" value="ECO:0007669"/>
    <property type="project" value="InterPro"/>
</dbReference>
<evidence type="ECO:0000256" key="3">
    <source>
        <dbReference type="ARBA" id="ARBA00023242"/>
    </source>
</evidence>
<reference evidence="9 10" key="1">
    <citation type="submission" date="2019-04" db="EMBL/GenBank/DDBJ databases">
        <title>Friends and foes A comparative genomics study of 23 Aspergillus species from section Flavi.</title>
        <authorList>
            <consortium name="DOE Joint Genome Institute"/>
            <person name="Kjaerbolling I."/>
            <person name="Vesth T."/>
            <person name="Frisvad J.C."/>
            <person name="Nybo J.L."/>
            <person name="Theobald S."/>
            <person name="Kildgaard S."/>
            <person name="Isbrandt T."/>
            <person name="Kuo A."/>
            <person name="Sato A."/>
            <person name="Lyhne E.K."/>
            <person name="Kogle M.E."/>
            <person name="Wiebenga A."/>
            <person name="Kun R.S."/>
            <person name="Lubbers R.J."/>
            <person name="Makela M.R."/>
            <person name="Barry K."/>
            <person name="Chovatia M."/>
            <person name="Clum A."/>
            <person name="Daum C."/>
            <person name="Haridas S."/>
            <person name="He G."/>
            <person name="LaButti K."/>
            <person name="Lipzen A."/>
            <person name="Mondo S."/>
            <person name="Riley R."/>
            <person name="Salamov A."/>
            <person name="Simmons B.A."/>
            <person name="Magnuson J.K."/>
            <person name="Henrissat B."/>
            <person name="Mortensen U.H."/>
            <person name="Larsen T.O."/>
            <person name="Devries R.P."/>
            <person name="Grigoriev I.V."/>
            <person name="Machida M."/>
            <person name="Baker S.E."/>
            <person name="Andersen M.R."/>
        </authorList>
    </citation>
    <scope>NUCLEOTIDE SEQUENCE [LARGE SCALE GENOMIC DNA]</scope>
    <source>
        <strain evidence="9 10">CBS 151.66</strain>
    </source>
</reference>
<dbReference type="GO" id="GO:0005634">
    <property type="term" value="C:nucleus"/>
    <property type="evidence" value="ECO:0007669"/>
    <property type="project" value="UniProtKB-SubCell"/>
</dbReference>
<dbReference type="SUPFAM" id="SSF46689">
    <property type="entry name" value="Homeodomain-like"/>
    <property type="match status" value="1"/>
</dbReference>
<sequence length="650" mass="73634">MEHALRDLPKFCEDVLLLPPLDTHDTPANDTIYSSFLDDIADNPGQFPRYDSIEEPRFSSAPQSLNLQPRLSTESFGPYRDLNYYCPDHLTGSCPCWPTFSHAELSAGVSPEGLSTQPSYANSSCDSFQSEPLFSSNIVSNSKRVKKIGKRLSASAVKTLQSWFEQHQGYPYPTGQEKEQLKQQTGLDVTQISNWFTNARRRKMASSEFAQEPTQADNSLLSPLERWRNSPPESEPAATCDILRALEDVPDPSECSTTHPIAQDAWSSNSSGSSFVVGALSISSYEHSQSSGSDASFNQLYRQPQRPPTPIPGARPRRRRRKPPHPTEAWNKRKTKGRRPFQCTFCSDTFMAKYDWQRHEKALHLPVDRWTCVPHGGIVEVNGVSVCVFCQASDPDPSHLETHHYLKCRDKSPEQRTFSRKDHLRQHLRLTHNVDYHPSMERWRDSVTRIVSRCGFCDARFCTWQERVDHLAHHFKTGADMKQWKGCWGFDPDVEKLVENAMPPYVVGHERYTMDPWRTTDALGTEGDEALPFITDVPNALSRYINLRRDIVAYIREQASAGNHVTDEMVQDKARQIAYGSNDRFDQTYADDPRWVTALRKEAGLSTNPGAYCYDAPSPGPVIRADFLQPPLPEVGLLWDSLLAENALLA</sequence>
<dbReference type="PROSITE" id="PS50071">
    <property type="entry name" value="HOMEOBOX_2"/>
    <property type="match status" value="1"/>
</dbReference>
<dbReference type="GO" id="GO:0003677">
    <property type="term" value="F:DNA binding"/>
    <property type="evidence" value="ECO:0007669"/>
    <property type="project" value="UniProtKB-UniRule"/>
</dbReference>
<accession>A0A5N5X0Y5</accession>
<feature type="region of interest" description="Disordered" evidence="6">
    <location>
        <begin position="251"/>
        <end position="270"/>
    </location>
</feature>
<comment type="subcellular location">
    <subcellularLocation>
        <location evidence="5">Nucleus</location>
    </subcellularLocation>
</comment>
<keyword evidence="4" id="KW-0863">Zinc-finger</keyword>
<name>A0A5N5X0Y5_9EURO</name>
<dbReference type="Gene3D" id="1.10.10.60">
    <property type="entry name" value="Homeodomain-like"/>
    <property type="match status" value="1"/>
</dbReference>
<dbReference type="PANTHER" id="PTHR11850">
    <property type="entry name" value="HOMEOBOX PROTEIN TRANSCRIPTION FACTORS"/>
    <property type="match status" value="1"/>
</dbReference>
<dbReference type="Proteomes" id="UP000326565">
    <property type="component" value="Unassembled WGS sequence"/>
</dbReference>
<feature type="domain" description="Homeobox" evidence="7">
    <location>
        <begin position="143"/>
        <end position="206"/>
    </location>
</feature>
<gene>
    <name evidence="9" type="ORF">BDV29DRAFT_123524</name>
</gene>
<organism evidence="9 10">
    <name type="scientific">Aspergillus leporis</name>
    <dbReference type="NCBI Taxonomy" id="41062"/>
    <lineage>
        <taxon>Eukaryota</taxon>
        <taxon>Fungi</taxon>
        <taxon>Dikarya</taxon>
        <taxon>Ascomycota</taxon>
        <taxon>Pezizomycotina</taxon>
        <taxon>Eurotiomycetes</taxon>
        <taxon>Eurotiomycetidae</taxon>
        <taxon>Eurotiales</taxon>
        <taxon>Aspergillaceae</taxon>
        <taxon>Aspergillus</taxon>
        <taxon>Aspergillus subgen. Circumdati</taxon>
    </lineage>
</organism>
<dbReference type="InterPro" id="IPR008422">
    <property type="entry name" value="KN_HD"/>
</dbReference>
<feature type="compositionally biased region" description="Basic residues" evidence="6">
    <location>
        <begin position="315"/>
        <end position="324"/>
    </location>
</feature>
<dbReference type="SMART" id="SM00389">
    <property type="entry name" value="HOX"/>
    <property type="match status" value="1"/>
</dbReference>
<dbReference type="EMBL" id="ML732210">
    <property type="protein sequence ID" value="KAB8074438.1"/>
    <property type="molecule type" value="Genomic_DNA"/>
</dbReference>
<evidence type="ECO:0000259" key="7">
    <source>
        <dbReference type="PROSITE" id="PS50071"/>
    </source>
</evidence>
<evidence type="ECO:0000256" key="4">
    <source>
        <dbReference type="PROSITE-ProRule" id="PRU00042"/>
    </source>
</evidence>
<feature type="compositionally biased region" description="Polar residues" evidence="6">
    <location>
        <begin position="208"/>
        <end position="221"/>
    </location>
</feature>
<proteinExistence type="predicted"/>
<feature type="region of interest" description="Disordered" evidence="6">
    <location>
        <begin position="206"/>
        <end position="237"/>
    </location>
</feature>
<dbReference type="PROSITE" id="PS50157">
    <property type="entry name" value="ZINC_FINGER_C2H2_2"/>
    <property type="match status" value="1"/>
</dbReference>
<dbReference type="InterPro" id="IPR001356">
    <property type="entry name" value="HD"/>
</dbReference>
<keyword evidence="4" id="KW-0862">Zinc</keyword>
<dbReference type="Pfam" id="PF05920">
    <property type="entry name" value="Homeobox_KN"/>
    <property type="match status" value="1"/>
</dbReference>
<dbReference type="CDD" id="cd00086">
    <property type="entry name" value="homeodomain"/>
    <property type="match status" value="1"/>
</dbReference>
<dbReference type="PROSITE" id="PS00028">
    <property type="entry name" value="ZINC_FINGER_C2H2_1"/>
    <property type="match status" value="1"/>
</dbReference>
<dbReference type="AlphaFoldDB" id="A0A5N5X0Y5"/>
<dbReference type="InterPro" id="IPR050224">
    <property type="entry name" value="TALE_homeobox"/>
</dbReference>
<feature type="compositionally biased region" description="Polar residues" evidence="6">
    <location>
        <begin position="288"/>
        <end position="301"/>
    </location>
</feature>
<evidence type="ECO:0000259" key="8">
    <source>
        <dbReference type="PROSITE" id="PS50157"/>
    </source>
</evidence>
<keyword evidence="1 5" id="KW-0238">DNA-binding</keyword>
<feature type="region of interest" description="Disordered" evidence="6">
    <location>
        <begin position="288"/>
        <end position="336"/>
    </location>
</feature>
<dbReference type="SMART" id="SM00355">
    <property type="entry name" value="ZnF_C2H2"/>
    <property type="match status" value="3"/>
</dbReference>